<evidence type="ECO:0000259" key="1">
    <source>
        <dbReference type="Pfam" id="PF08349"/>
    </source>
</evidence>
<organism evidence="2 3">
    <name type="scientific">Grimontia celer</name>
    <dbReference type="NCBI Taxonomy" id="1796497"/>
    <lineage>
        <taxon>Bacteria</taxon>
        <taxon>Pseudomonadati</taxon>
        <taxon>Pseudomonadota</taxon>
        <taxon>Gammaproteobacteria</taxon>
        <taxon>Vibrionales</taxon>
        <taxon>Vibrionaceae</taxon>
        <taxon>Grimontia</taxon>
    </lineage>
</organism>
<evidence type="ECO:0000313" key="3">
    <source>
        <dbReference type="Proteomes" id="UP000071641"/>
    </source>
</evidence>
<name>A0A128F5M6_9GAMM</name>
<dbReference type="Proteomes" id="UP000071641">
    <property type="component" value="Unassembled WGS sequence"/>
</dbReference>
<accession>A0A128F5M6</accession>
<proteinExistence type="predicted"/>
<dbReference type="Pfam" id="PF04463">
    <property type="entry name" value="2-thiour_desulf"/>
    <property type="match status" value="1"/>
</dbReference>
<dbReference type="OrthoDB" id="495783at2"/>
<sequence length="319" mass="36564">MTIKLGVSACVIGDKVRFDSGHKRSHFVATELEPFVEFVPVCPEVSIGLPVPRPTIRLLDRGEPIGVRLVETKDADADHTAKMVEFSKKKAEHLAGMELCGYVVCAKSPTCGMERVKVYRENGYVASEKIGVGLYTQQLMERMPWLPIEEDGRLNDPVLKENFVFRIFALRDFYDSMAEGISRRAIVEFHSRYKLVLMAHCPTEYKELGKFVADIANHDIDEFFAEYRTRFMQAIAKRATRKNNTNVLMHLQGYFKRALDKQQKAELADLIHAYRKGTMPLLAPLTLINHHLNQNPDAYLQQQCYLHPYPDSLRLRYGL</sequence>
<gene>
    <name evidence="2" type="ORF">GCE9029_03037</name>
</gene>
<dbReference type="RefSeq" id="WP_062664337.1">
    <property type="nucleotide sequence ID" value="NZ_FIZX01000002.1"/>
</dbReference>
<reference evidence="3" key="1">
    <citation type="submission" date="2016-02" db="EMBL/GenBank/DDBJ databases">
        <authorList>
            <person name="Rodrigo-Torres Lidia"/>
            <person name="Arahal R.David."/>
        </authorList>
    </citation>
    <scope>NUCLEOTIDE SEQUENCE [LARGE SCALE GENOMIC DNA]</scope>
    <source>
        <strain evidence="3">CECT 9029</strain>
    </source>
</reference>
<evidence type="ECO:0000313" key="2">
    <source>
        <dbReference type="EMBL" id="CZF82117.1"/>
    </source>
</evidence>
<keyword evidence="3" id="KW-1185">Reference proteome</keyword>
<dbReference type="EMBL" id="FIZX01000002">
    <property type="protein sequence ID" value="CZF82117.1"/>
    <property type="molecule type" value="Genomic_DNA"/>
</dbReference>
<dbReference type="InterPro" id="IPR017087">
    <property type="entry name" value="UCP037004"/>
</dbReference>
<dbReference type="Pfam" id="PF08349">
    <property type="entry name" value="DUF1722"/>
    <property type="match status" value="1"/>
</dbReference>
<protein>
    <recommendedName>
        <fullName evidence="1">DUF1722 domain-containing protein</fullName>
    </recommendedName>
</protein>
<dbReference type="AlphaFoldDB" id="A0A128F5M6"/>
<dbReference type="STRING" id="1796497.GCE9029_03037"/>
<dbReference type="InterPro" id="IPR007553">
    <property type="entry name" value="2-thiour_desulf"/>
</dbReference>
<dbReference type="PANTHER" id="PTHR30087:SF0">
    <property type="entry name" value="INNER MEMBRANE PROTEIN"/>
    <property type="match status" value="1"/>
</dbReference>
<dbReference type="PANTHER" id="PTHR30087">
    <property type="entry name" value="INNER MEMBRANE PROTEIN"/>
    <property type="match status" value="1"/>
</dbReference>
<feature type="domain" description="DUF1722" evidence="1">
    <location>
        <begin position="194"/>
        <end position="310"/>
    </location>
</feature>
<dbReference type="InterPro" id="IPR013560">
    <property type="entry name" value="DUF1722"/>
</dbReference>
<dbReference type="PIRSF" id="PIRSF037004">
    <property type="entry name" value="UCP037004"/>
    <property type="match status" value="1"/>
</dbReference>